<name>A0ABW0SZM1_9GAMM</name>
<comment type="caution">
    <text evidence="1">The sequence shown here is derived from an EMBL/GenBank/DDBJ whole genome shotgun (WGS) entry which is preliminary data.</text>
</comment>
<keyword evidence="2" id="KW-1185">Reference proteome</keyword>
<proteinExistence type="predicted"/>
<evidence type="ECO:0000313" key="2">
    <source>
        <dbReference type="Proteomes" id="UP001596111"/>
    </source>
</evidence>
<accession>A0ABW0SZM1</accession>
<evidence type="ECO:0000313" key="1">
    <source>
        <dbReference type="EMBL" id="MFC5582028.1"/>
    </source>
</evidence>
<dbReference type="EMBL" id="JBHSNG010000013">
    <property type="protein sequence ID" value="MFC5582028.1"/>
    <property type="molecule type" value="Genomic_DNA"/>
</dbReference>
<dbReference type="Proteomes" id="UP001596111">
    <property type="component" value="Unassembled WGS sequence"/>
</dbReference>
<protein>
    <submittedName>
        <fullName evidence="1">Uncharacterized protein</fullName>
    </submittedName>
</protein>
<organism evidence="1 2">
    <name type="scientific">Rhodanobacter terrae</name>
    <dbReference type="NCBI Taxonomy" id="418647"/>
    <lineage>
        <taxon>Bacteria</taxon>
        <taxon>Pseudomonadati</taxon>
        <taxon>Pseudomonadota</taxon>
        <taxon>Gammaproteobacteria</taxon>
        <taxon>Lysobacterales</taxon>
        <taxon>Rhodanobacteraceae</taxon>
        <taxon>Rhodanobacter</taxon>
    </lineage>
</organism>
<reference evidence="2" key="1">
    <citation type="journal article" date="2019" name="Int. J. Syst. Evol. Microbiol.">
        <title>The Global Catalogue of Microorganisms (GCM) 10K type strain sequencing project: providing services to taxonomists for standard genome sequencing and annotation.</title>
        <authorList>
            <consortium name="The Broad Institute Genomics Platform"/>
            <consortium name="The Broad Institute Genome Sequencing Center for Infectious Disease"/>
            <person name="Wu L."/>
            <person name="Ma J."/>
        </authorList>
    </citation>
    <scope>NUCLEOTIDE SEQUENCE [LARGE SCALE GENOMIC DNA]</scope>
    <source>
        <strain evidence="2">CGMCC 1.13587</strain>
    </source>
</reference>
<dbReference type="RefSeq" id="WP_377327721.1">
    <property type="nucleotide sequence ID" value="NZ_JBHSNG010000013.1"/>
</dbReference>
<sequence>MSLYALATLFNGPNQTGSSRLLGLGASDRYRPDDAADLQAAGLYNDVASGTLICSDADLNLLLFQNEDFTGGFFQLSKSRDAGNATYWHTGSVASALIVASNRRNTRETRLSFSDLFQGEWDSFLDGKLAGTAVSREGEPLLTWRMFPTDDQWLDSRNAYLRIHQPLHVSIDWWPDYSASMDYHLMLYVDGDHHLRCWVADWECWVEGGAKNGRIHSELDPQVQAGASDLQDQVNARLSQFDALGAVKDVYYLPGRQPAPIGTGTLGGNTSDDVTIVVVS</sequence>
<gene>
    <name evidence="1" type="ORF">ACFPPB_12975</name>
</gene>